<dbReference type="SUPFAM" id="SSF102114">
    <property type="entry name" value="Radical SAM enzymes"/>
    <property type="match status" value="1"/>
</dbReference>
<dbReference type="SMART" id="SM00729">
    <property type="entry name" value="Elp3"/>
    <property type="match status" value="1"/>
</dbReference>
<evidence type="ECO:0000256" key="2">
    <source>
        <dbReference type="ARBA" id="ARBA00023004"/>
    </source>
</evidence>
<dbReference type="GO" id="GO:0051536">
    <property type="term" value="F:iron-sulfur cluster binding"/>
    <property type="evidence" value="ECO:0007669"/>
    <property type="project" value="UniProtKB-KW"/>
</dbReference>
<dbReference type="RefSeq" id="WP_096356229.1">
    <property type="nucleotide sequence ID" value="NZ_AP017313.1"/>
</dbReference>
<dbReference type="SFLD" id="SFLDG01084">
    <property type="entry name" value="Uncharacterised_Radical_SAM_Su"/>
    <property type="match status" value="1"/>
</dbReference>
<dbReference type="InterPro" id="IPR006638">
    <property type="entry name" value="Elp3/MiaA/NifB-like_rSAM"/>
</dbReference>
<sequence>MGHEENAEFFKGRGAQVNAHNKFLKNKYVLEHMEGLDEPMLENTATQLFVETPKKIVSESNSPDLSHMYSINPYQGCEHGCIYCYARNTHEYYGFSAGLDFERKIITKPNAPELLEAYFNKKNYKPVCILLSGNTDCYQPVERKLQITRSLLELFLKYRNPVSIITKNNLILRDLDIITELAAMNLVHVNISMTSLNEQLRQKLEPRTVTATGRLAVIEKLSEKGVPVRVMAAPIIPGLNSNEVPNIIKAAAGRGALAAGFTIVRLNGSVGELFSDWIYKAFPDRAEKVLNMIKSCHDGKLNDSDFGRRMSGEGQVAESIHQLFKMACNRFMADRDMPPFNYDLFVPRNGKQVSLFGE</sequence>
<keyword evidence="1" id="KW-0479">Metal-binding</keyword>
<dbReference type="PROSITE" id="PS51918">
    <property type="entry name" value="RADICAL_SAM"/>
    <property type="match status" value="1"/>
</dbReference>
<accession>A0A839SC71</accession>
<dbReference type="InterPro" id="IPR007197">
    <property type="entry name" value="rSAM"/>
</dbReference>
<keyword evidence="2" id="KW-0408">Iron</keyword>
<dbReference type="GO" id="GO:0046872">
    <property type="term" value="F:metal ion binding"/>
    <property type="evidence" value="ECO:0007669"/>
    <property type="project" value="UniProtKB-KW"/>
</dbReference>
<dbReference type="PANTHER" id="PTHR43432">
    <property type="entry name" value="SLR0285 PROTEIN"/>
    <property type="match status" value="1"/>
</dbReference>
<dbReference type="CDD" id="cd01335">
    <property type="entry name" value="Radical_SAM"/>
    <property type="match status" value="1"/>
</dbReference>
<gene>
    <name evidence="5" type="ORF">FHS11_001263</name>
</gene>
<keyword evidence="3" id="KW-0411">Iron-sulfur</keyword>
<protein>
    <submittedName>
        <fullName evidence="5">DNA repair photolyase</fullName>
    </submittedName>
</protein>
<dbReference type="OrthoDB" id="9785699at2"/>
<organism evidence="5 6">
    <name type="scientific">Mucilaginibacter gotjawali</name>
    <dbReference type="NCBI Taxonomy" id="1550579"/>
    <lineage>
        <taxon>Bacteria</taxon>
        <taxon>Pseudomonadati</taxon>
        <taxon>Bacteroidota</taxon>
        <taxon>Sphingobacteriia</taxon>
        <taxon>Sphingobacteriales</taxon>
        <taxon>Sphingobacteriaceae</taxon>
        <taxon>Mucilaginibacter</taxon>
    </lineage>
</organism>
<dbReference type="NCBIfam" id="NF033668">
    <property type="entry name" value="rSAM_PA0069"/>
    <property type="match status" value="1"/>
</dbReference>
<comment type="caution">
    <text evidence="5">The sequence shown here is derived from an EMBL/GenBank/DDBJ whole genome shotgun (WGS) entry which is preliminary data.</text>
</comment>
<evidence type="ECO:0000313" key="6">
    <source>
        <dbReference type="Proteomes" id="UP000539265"/>
    </source>
</evidence>
<dbReference type="EMBL" id="JACHWX010000002">
    <property type="protein sequence ID" value="MBB3054853.1"/>
    <property type="molecule type" value="Genomic_DNA"/>
</dbReference>
<dbReference type="InterPro" id="IPR058240">
    <property type="entry name" value="rSAM_sf"/>
</dbReference>
<proteinExistence type="predicted"/>
<dbReference type="Proteomes" id="UP000539265">
    <property type="component" value="Unassembled WGS sequence"/>
</dbReference>
<evidence type="ECO:0000313" key="5">
    <source>
        <dbReference type="EMBL" id="MBB3054853.1"/>
    </source>
</evidence>
<evidence type="ECO:0000256" key="1">
    <source>
        <dbReference type="ARBA" id="ARBA00022723"/>
    </source>
</evidence>
<evidence type="ECO:0000259" key="4">
    <source>
        <dbReference type="PROSITE" id="PS51918"/>
    </source>
</evidence>
<dbReference type="Gene3D" id="3.80.30.30">
    <property type="match status" value="1"/>
</dbReference>
<dbReference type="AlphaFoldDB" id="A0A839SC71"/>
<dbReference type="GO" id="GO:0016829">
    <property type="term" value="F:lyase activity"/>
    <property type="evidence" value="ECO:0007669"/>
    <property type="project" value="UniProtKB-KW"/>
</dbReference>
<dbReference type="PANTHER" id="PTHR43432:SF3">
    <property type="entry name" value="SLR0285 PROTEIN"/>
    <property type="match status" value="1"/>
</dbReference>
<keyword evidence="6" id="KW-1185">Reference proteome</keyword>
<reference evidence="5" key="1">
    <citation type="submission" date="2020-08" db="EMBL/GenBank/DDBJ databases">
        <title>Genomic Encyclopedia of Type Strains, Phase III (KMG-III): the genomes of soil and plant-associated and newly described type strains.</title>
        <authorList>
            <person name="Whitman W."/>
        </authorList>
    </citation>
    <scope>NUCLEOTIDE SEQUENCE [LARGE SCALE GENOMIC DNA]</scope>
    <source>
        <strain evidence="5">CECT 8628</strain>
    </source>
</reference>
<dbReference type="SFLD" id="SFLDS00029">
    <property type="entry name" value="Radical_SAM"/>
    <property type="match status" value="1"/>
</dbReference>
<dbReference type="InterPro" id="IPR040086">
    <property type="entry name" value="MJ0683-like"/>
</dbReference>
<evidence type="ECO:0000256" key="3">
    <source>
        <dbReference type="ARBA" id="ARBA00023014"/>
    </source>
</evidence>
<feature type="domain" description="Radical SAM core" evidence="4">
    <location>
        <begin position="63"/>
        <end position="300"/>
    </location>
</feature>
<dbReference type="Pfam" id="PF04055">
    <property type="entry name" value="Radical_SAM"/>
    <property type="match status" value="1"/>
</dbReference>
<name>A0A839SC71_9SPHI</name>